<name>A0A1I1WX56_9GAMM</name>
<dbReference type="Pfam" id="PF00561">
    <property type="entry name" value="Abhydrolase_1"/>
    <property type="match status" value="1"/>
</dbReference>
<protein>
    <submittedName>
        <fullName evidence="7">Alpha/beta hydrolase family protein</fullName>
    </submittedName>
</protein>
<keyword evidence="1 7" id="KW-0378">Hydrolase</keyword>
<evidence type="ECO:0000256" key="5">
    <source>
        <dbReference type="SAM" id="SignalP"/>
    </source>
</evidence>
<dbReference type="InterPro" id="IPR029058">
    <property type="entry name" value="AB_hydrolase_fold"/>
</dbReference>
<keyword evidence="2" id="KW-0442">Lipid degradation</keyword>
<gene>
    <name evidence="7" type="ORF">SAMN02799615_00028</name>
</gene>
<reference evidence="8" key="1">
    <citation type="submission" date="2016-10" db="EMBL/GenBank/DDBJ databases">
        <authorList>
            <person name="Varghese N."/>
            <person name="Submissions S."/>
        </authorList>
    </citation>
    <scope>NUCLEOTIDE SEQUENCE [LARGE SCALE GENOMIC DNA]</scope>
    <source>
        <strain evidence="8">UNC178MFTsu3.1</strain>
    </source>
</reference>
<dbReference type="SUPFAM" id="SSF48452">
    <property type="entry name" value="TPR-like"/>
    <property type="match status" value="1"/>
</dbReference>
<dbReference type="RefSeq" id="WP_177218758.1">
    <property type="nucleotide sequence ID" value="NZ_FONH01000001.1"/>
</dbReference>
<evidence type="ECO:0000313" key="7">
    <source>
        <dbReference type="EMBL" id="SFD98958.1"/>
    </source>
</evidence>
<evidence type="ECO:0000256" key="1">
    <source>
        <dbReference type="ARBA" id="ARBA00022801"/>
    </source>
</evidence>
<dbReference type="Proteomes" id="UP000199477">
    <property type="component" value="Unassembled WGS sequence"/>
</dbReference>
<evidence type="ECO:0000256" key="3">
    <source>
        <dbReference type="ARBA" id="ARBA00023098"/>
    </source>
</evidence>
<evidence type="ECO:0000313" key="8">
    <source>
        <dbReference type="Proteomes" id="UP000199477"/>
    </source>
</evidence>
<dbReference type="EMBL" id="FONH01000001">
    <property type="protein sequence ID" value="SFD98958.1"/>
    <property type="molecule type" value="Genomic_DNA"/>
</dbReference>
<keyword evidence="5" id="KW-0732">Signal</keyword>
<keyword evidence="8" id="KW-1185">Reference proteome</keyword>
<dbReference type="AlphaFoldDB" id="A0A1I1WX56"/>
<feature type="domain" description="AB hydrolase-1" evidence="6">
    <location>
        <begin position="153"/>
        <end position="299"/>
    </location>
</feature>
<dbReference type="PANTHER" id="PTHR10272">
    <property type="entry name" value="PLATELET-ACTIVATING FACTOR ACETYLHYDROLASE"/>
    <property type="match status" value="1"/>
</dbReference>
<evidence type="ECO:0000256" key="4">
    <source>
        <dbReference type="SAM" id="MobiDB-lite"/>
    </source>
</evidence>
<feature type="signal peptide" evidence="5">
    <location>
        <begin position="1"/>
        <end position="23"/>
    </location>
</feature>
<keyword evidence="3" id="KW-0443">Lipid metabolism</keyword>
<organism evidence="7 8">
    <name type="scientific">Dyella marensis</name>
    <dbReference type="NCBI Taxonomy" id="500610"/>
    <lineage>
        <taxon>Bacteria</taxon>
        <taxon>Pseudomonadati</taxon>
        <taxon>Pseudomonadota</taxon>
        <taxon>Gammaproteobacteria</taxon>
        <taxon>Lysobacterales</taxon>
        <taxon>Rhodanobacteraceae</taxon>
        <taxon>Dyella</taxon>
    </lineage>
</organism>
<feature type="region of interest" description="Disordered" evidence="4">
    <location>
        <begin position="500"/>
        <end position="530"/>
    </location>
</feature>
<dbReference type="InterPro" id="IPR011990">
    <property type="entry name" value="TPR-like_helical_dom_sf"/>
</dbReference>
<dbReference type="SMR" id="A0A1I1WX56"/>
<dbReference type="PANTHER" id="PTHR10272:SF0">
    <property type="entry name" value="PLATELET-ACTIVATING FACTOR ACETYLHYDROLASE"/>
    <property type="match status" value="1"/>
</dbReference>
<dbReference type="STRING" id="500610.SAMN02799615_00028"/>
<dbReference type="SUPFAM" id="SSF53474">
    <property type="entry name" value="alpha/beta-Hydrolases"/>
    <property type="match status" value="1"/>
</dbReference>
<dbReference type="GO" id="GO:0003847">
    <property type="term" value="F:1-alkyl-2-acetylglycerophosphocholine esterase activity"/>
    <property type="evidence" value="ECO:0007669"/>
    <property type="project" value="TreeGrafter"/>
</dbReference>
<proteinExistence type="predicted"/>
<dbReference type="GO" id="GO:0016042">
    <property type="term" value="P:lipid catabolic process"/>
    <property type="evidence" value="ECO:0007669"/>
    <property type="project" value="UniProtKB-KW"/>
</dbReference>
<sequence length="530" mass="56969">MRAICWSIATAWLLSTVCGAAMADGAQAAAPPLWGTLAPGQDTVGFRRLFKVDRSRTWIQTRALDGTFTPDRNGRPIQINVWYPAAPTRSGPMRLGDYVEQRAPAAFSTLNDEMLLRNRDSIGEPFTAEATKQLVGMPMAGHLDAKPTPERHPLVLLAGGLSADINVNVVLAEYLASHGYAVASVSLLGHDVDEMAPARTHANTEAGVRDLEFAIATLCQAKDVDCDHIGVAGHSLGAIQAVLLGQRNGNVTAVVAMDGTYAFKGNETALTGANGFDPKASRYALLDLRRRQGMQSADLNFAPIDSMRYADRTYVQLNLMHHSDFTSFSMTADAMHLPTKAEYNGTGWTRATARQGYELSARVVLAFLDEHVQGDAAAATQLAGLLKSGTVASSRHENALPVPPGLTDVIALAQQGKAAALKPMYQAACAGEPLERCVDQDAFNNRAYDELKAKRPEIALVLFDLVAWSHPTSANAQDSLADGYLALGQKDRAREASKQELALLDRDPSVDGSARQQLKAAAEQRLKDLP</sequence>
<accession>A0A1I1WX56</accession>
<dbReference type="InterPro" id="IPR000073">
    <property type="entry name" value="AB_hydrolase_1"/>
</dbReference>
<feature type="compositionally biased region" description="Basic and acidic residues" evidence="4">
    <location>
        <begin position="500"/>
        <end position="509"/>
    </location>
</feature>
<evidence type="ECO:0000256" key="2">
    <source>
        <dbReference type="ARBA" id="ARBA00022963"/>
    </source>
</evidence>
<dbReference type="Gene3D" id="3.40.50.1820">
    <property type="entry name" value="alpha/beta hydrolase"/>
    <property type="match status" value="1"/>
</dbReference>
<feature type="chain" id="PRO_5011458426" evidence="5">
    <location>
        <begin position="24"/>
        <end position="530"/>
    </location>
</feature>
<dbReference type="Gene3D" id="1.25.40.10">
    <property type="entry name" value="Tetratricopeptide repeat domain"/>
    <property type="match status" value="1"/>
</dbReference>
<evidence type="ECO:0000259" key="6">
    <source>
        <dbReference type="Pfam" id="PF00561"/>
    </source>
</evidence>